<protein>
    <submittedName>
        <fullName evidence="3">Uncharacterized protein</fullName>
    </submittedName>
</protein>
<feature type="region of interest" description="Disordered" evidence="1">
    <location>
        <begin position="1"/>
        <end position="108"/>
    </location>
</feature>
<dbReference type="Proteomes" id="UP000467700">
    <property type="component" value="Unassembled WGS sequence"/>
</dbReference>
<feature type="compositionally biased region" description="Polar residues" evidence="1">
    <location>
        <begin position="211"/>
        <end position="220"/>
    </location>
</feature>
<feature type="compositionally biased region" description="Acidic residues" evidence="1">
    <location>
        <begin position="145"/>
        <end position="157"/>
    </location>
</feature>
<feature type="compositionally biased region" description="Low complexity" evidence="1">
    <location>
        <begin position="32"/>
        <end position="48"/>
    </location>
</feature>
<evidence type="ECO:0000256" key="1">
    <source>
        <dbReference type="SAM" id="MobiDB-lite"/>
    </source>
</evidence>
<reference evidence="3 4" key="1">
    <citation type="submission" date="2020-01" db="EMBL/GenBank/DDBJ databases">
        <authorList>
            <person name="Gupta K D."/>
        </authorList>
    </citation>
    <scope>NUCLEOTIDE SEQUENCE [LARGE SCALE GENOMIC DNA]</scope>
</reference>
<comment type="caution">
    <text evidence="3">The sequence shown here is derived from an EMBL/GenBank/DDBJ whole genome shotgun (WGS) entry which is preliminary data.</text>
</comment>
<sequence length="358" mass="39722">MLSTAPRARPHCRTCGEPMLGHKRGLCHPPTRESSSLSEDSDETNSTSRHTRSTRSRFSSFGTTPLPSPSPTPSGDGGECEHEEPPQTPRKPQPLMRSPPRYPFDPLVPDKWVVPARGNVRRVNPYLKDNFLLVNKGKGRGVSEDGGEEEEYQEDSDKENANSTGTLSRHASWTPTEIVDTATQWLNRLTPPKSPSPAPTIRANAYRQEQRNATAGPSGTRNRHANHNANPPTTDVAQDTPTTTSRVSTALSRLPVHIEGIIRAAGRYQTRVIAFLPPFATPSTSAPTHVTARLVTSLEEFNCTIAQAEDIAFGMVLIADGRTSWGTARMFRWLWDWMTKGLAFVFVFALLVWYNFYM</sequence>
<keyword evidence="2" id="KW-1133">Transmembrane helix</keyword>
<accession>A0A8S0WE97</accession>
<dbReference type="OrthoDB" id="3252109at2759"/>
<keyword evidence="4" id="KW-1185">Reference proteome</keyword>
<proteinExistence type="predicted"/>
<keyword evidence="2" id="KW-0812">Transmembrane</keyword>
<dbReference type="EMBL" id="CACVBS010000028">
    <property type="protein sequence ID" value="CAA7260143.1"/>
    <property type="molecule type" value="Genomic_DNA"/>
</dbReference>
<feature type="region of interest" description="Disordered" evidence="1">
    <location>
        <begin position="137"/>
        <end position="169"/>
    </location>
</feature>
<feature type="region of interest" description="Disordered" evidence="1">
    <location>
        <begin position="210"/>
        <end position="247"/>
    </location>
</feature>
<keyword evidence="2" id="KW-0472">Membrane</keyword>
<evidence type="ECO:0000313" key="3">
    <source>
        <dbReference type="EMBL" id="CAA7260143.1"/>
    </source>
</evidence>
<evidence type="ECO:0000256" key="2">
    <source>
        <dbReference type="SAM" id="Phobius"/>
    </source>
</evidence>
<feature type="transmembrane region" description="Helical" evidence="2">
    <location>
        <begin position="337"/>
        <end position="356"/>
    </location>
</feature>
<evidence type="ECO:0000313" key="4">
    <source>
        <dbReference type="Proteomes" id="UP000467700"/>
    </source>
</evidence>
<gene>
    <name evidence="3" type="ORF">AAE3_LOCUS2046</name>
</gene>
<dbReference type="AlphaFoldDB" id="A0A8S0WE97"/>
<organism evidence="3 4">
    <name type="scientific">Cyclocybe aegerita</name>
    <name type="common">Black poplar mushroom</name>
    <name type="synonym">Agrocybe aegerita</name>
    <dbReference type="NCBI Taxonomy" id="1973307"/>
    <lineage>
        <taxon>Eukaryota</taxon>
        <taxon>Fungi</taxon>
        <taxon>Dikarya</taxon>
        <taxon>Basidiomycota</taxon>
        <taxon>Agaricomycotina</taxon>
        <taxon>Agaricomycetes</taxon>
        <taxon>Agaricomycetidae</taxon>
        <taxon>Agaricales</taxon>
        <taxon>Agaricineae</taxon>
        <taxon>Bolbitiaceae</taxon>
        <taxon>Cyclocybe</taxon>
    </lineage>
</organism>
<name>A0A8S0WE97_CYCAE</name>
<feature type="compositionally biased region" description="Low complexity" evidence="1">
    <location>
        <begin position="56"/>
        <end position="65"/>
    </location>
</feature>
<feature type="compositionally biased region" description="Low complexity" evidence="1">
    <location>
        <begin position="231"/>
        <end position="244"/>
    </location>
</feature>